<accession>A0ABW2RBU7</accession>
<evidence type="ECO:0000256" key="3">
    <source>
        <dbReference type="ARBA" id="ARBA00022840"/>
    </source>
</evidence>
<evidence type="ECO:0000259" key="4">
    <source>
        <dbReference type="Pfam" id="PF00582"/>
    </source>
</evidence>
<gene>
    <name evidence="5" type="ORF">ACFQNJ_13775</name>
</gene>
<protein>
    <submittedName>
        <fullName evidence="5">Universal stress protein</fullName>
    </submittedName>
</protein>
<dbReference type="InterPro" id="IPR014729">
    <property type="entry name" value="Rossmann-like_a/b/a_fold"/>
</dbReference>
<dbReference type="Proteomes" id="UP001596495">
    <property type="component" value="Unassembled WGS sequence"/>
</dbReference>
<comment type="similarity">
    <text evidence="1">Belongs to the universal stress protein A family.</text>
</comment>
<evidence type="ECO:0000256" key="2">
    <source>
        <dbReference type="ARBA" id="ARBA00022741"/>
    </source>
</evidence>
<reference evidence="6" key="1">
    <citation type="journal article" date="2019" name="Int. J. Syst. Evol. Microbiol.">
        <title>The Global Catalogue of Microorganisms (GCM) 10K type strain sequencing project: providing services to taxonomists for standard genome sequencing and annotation.</title>
        <authorList>
            <consortium name="The Broad Institute Genomics Platform"/>
            <consortium name="The Broad Institute Genome Sequencing Center for Infectious Disease"/>
            <person name="Wu L."/>
            <person name="Ma J."/>
        </authorList>
    </citation>
    <scope>NUCLEOTIDE SEQUENCE [LARGE SCALE GENOMIC DNA]</scope>
    <source>
        <strain evidence="6">CCUG 54518</strain>
    </source>
</reference>
<comment type="caution">
    <text evidence="5">The sequence shown here is derived from an EMBL/GenBank/DDBJ whole genome shotgun (WGS) entry which is preliminary data.</text>
</comment>
<evidence type="ECO:0000313" key="6">
    <source>
        <dbReference type="Proteomes" id="UP001596495"/>
    </source>
</evidence>
<dbReference type="PANTHER" id="PTHR46268">
    <property type="entry name" value="STRESS RESPONSE PROTEIN NHAX"/>
    <property type="match status" value="1"/>
</dbReference>
<evidence type="ECO:0000256" key="1">
    <source>
        <dbReference type="ARBA" id="ARBA00008791"/>
    </source>
</evidence>
<name>A0ABW2RBU7_9BURK</name>
<proteinExistence type="inferred from homology"/>
<keyword evidence="2" id="KW-0547">Nucleotide-binding</keyword>
<dbReference type="Gene3D" id="3.40.50.620">
    <property type="entry name" value="HUPs"/>
    <property type="match status" value="1"/>
</dbReference>
<organism evidence="5 6">
    <name type="scientific">Hydrogenophaga bisanensis</name>
    <dbReference type="NCBI Taxonomy" id="439611"/>
    <lineage>
        <taxon>Bacteria</taxon>
        <taxon>Pseudomonadati</taxon>
        <taxon>Pseudomonadota</taxon>
        <taxon>Betaproteobacteria</taxon>
        <taxon>Burkholderiales</taxon>
        <taxon>Comamonadaceae</taxon>
        <taxon>Hydrogenophaga</taxon>
    </lineage>
</organism>
<dbReference type="PANTHER" id="PTHR46268:SF27">
    <property type="entry name" value="UNIVERSAL STRESS PROTEIN RV2623"/>
    <property type="match status" value="1"/>
</dbReference>
<sequence length="130" mass="14161">MTMTLLLAIDGSHYSHRMVTYIASNELLFRPEHDYVLLHARPDTGFGSPVAPEDDVLDAPAAFLLNQGFACRTLMRRGPPAVTLIDAAVDLQANLIVMGCRGHSPLTSMVLGSVTREVLARSHVPVLVIR</sequence>
<dbReference type="RefSeq" id="WP_382258496.1">
    <property type="nucleotide sequence ID" value="NZ_JBHTBX010000009.1"/>
</dbReference>
<evidence type="ECO:0000313" key="5">
    <source>
        <dbReference type="EMBL" id="MFC7435579.1"/>
    </source>
</evidence>
<dbReference type="Pfam" id="PF00582">
    <property type="entry name" value="Usp"/>
    <property type="match status" value="1"/>
</dbReference>
<dbReference type="SUPFAM" id="SSF52402">
    <property type="entry name" value="Adenine nucleotide alpha hydrolases-like"/>
    <property type="match status" value="1"/>
</dbReference>
<dbReference type="PRINTS" id="PR01438">
    <property type="entry name" value="UNVRSLSTRESS"/>
</dbReference>
<keyword evidence="3" id="KW-0067">ATP-binding</keyword>
<dbReference type="InterPro" id="IPR006016">
    <property type="entry name" value="UspA"/>
</dbReference>
<dbReference type="CDD" id="cd00293">
    <property type="entry name" value="USP-like"/>
    <property type="match status" value="1"/>
</dbReference>
<dbReference type="EMBL" id="JBHTBX010000009">
    <property type="protein sequence ID" value="MFC7435579.1"/>
    <property type="molecule type" value="Genomic_DNA"/>
</dbReference>
<dbReference type="InterPro" id="IPR006015">
    <property type="entry name" value="Universal_stress_UspA"/>
</dbReference>
<feature type="domain" description="UspA" evidence="4">
    <location>
        <begin position="1"/>
        <end position="130"/>
    </location>
</feature>
<keyword evidence="6" id="KW-1185">Reference proteome</keyword>